<evidence type="ECO:0000313" key="2">
    <source>
        <dbReference type="EMBL" id="KXP07864.1"/>
    </source>
</evidence>
<dbReference type="Proteomes" id="UP000070258">
    <property type="component" value="Unassembled WGS sequence"/>
</dbReference>
<dbReference type="RefSeq" id="WP_068571814.1">
    <property type="nucleotide sequence ID" value="NZ_LSRE01000002.1"/>
</dbReference>
<gene>
    <name evidence="2" type="ORF">AXK60_09615</name>
    <name evidence="1" type="ORF">AXK61_13700</name>
</gene>
<comment type="caution">
    <text evidence="2">The sequence shown here is derived from an EMBL/GenBank/DDBJ whole genome shotgun (WGS) entry which is preliminary data.</text>
</comment>
<evidence type="ECO:0000313" key="3">
    <source>
        <dbReference type="Proteomes" id="UP000070258"/>
    </source>
</evidence>
<dbReference type="GO" id="GO:0005524">
    <property type="term" value="F:ATP binding"/>
    <property type="evidence" value="ECO:0007669"/>
    <property type="project" value="UniProtKB-KW"/>
</dbReference>
<proteinExistence type="predicted"/>
<sequence length="75" mass="8111">MEIKIGIAESNRELVLQSKDSSEDVKKAVGDALAGRTELLELTDEKGKRYLVPAARVSYVELGANESRSVGFNAS</sequence>
<dbReference type="EMBL" id="LSRF01000055">
    <property type="protein sequence ID" value="KXP07864.1"/>
    <property type="molecule type" value="Genomic_DNA"/>
</dbReference>
<accession>A0A138ABS6</accession>
<reference evidence="3" key="3">
    <citation type="submission" date="2016-02" db="EMBL/GenBank/DDBJ databases">
        <authorList>
            <person name="Wen L."/>
            <person name="He K."/>
            <person name="Yang H."/>
        </authorList>
    </citation>
    <scope>NUCLEOTIDE SEQUENCE [LARGE SCALE GENOMIC DNA]</scope>
    <source>
        <strain evidence="3">JCM 15929</strain>
    </source>
</reference>
<dbReference type="STRING" id="239498.AXK60_09615"/>
<reference evidence="2" key="2">
    <citation type="submission" date="2016-02" db="EMBL/GenBank/DDBJ databases">
        <authorList>
            <person name="Teng J.L."/>
            <person name="Yang Y."/>
            <person name="Huang Y."/>
            <person name="Guo F."/>
            <person name="Wei W."/>
            <person name="Chen J.H."/>
            <person name="Wong S.Y."/>
            <person name="Lau S.K."/>
            <person name="Woo P.C."/>
        </authorList>
    </citation>
    <scope>NUCLEOTIDE SEQUENCE</scope>
    <source>
        <strain evidence="2">JCM 15929</strain>
    </source>
</reference>
<evidence type="ECO:0000313" key="4">
    <source>
        <dbReference type="Proteomes" id="UP000070409"/>
    </source>
</evidence>
<dbReference type="AlphaFoldDB" id="A0A138ABS6"/>
<dbReference type="Pfam" id="PF11305">
    <property type="entry name" value="DUF3107"/>
    <property type="match status" value="1"/>
</dbReference>
<keyword evidence="2" id="KW-0067">ATP-binding</keyword>
<keyword evidence="4" id="KW-1185">Reference proteome</keyword>
<protein>
    <submittedName>
        <fullName evidence="2">ATP-binding protein</fullName>
    </submittedName>
</protein>
<keyword evidence="2" id="KW-0547">Nucleotide-binding</keyword>
<dbReference type="Proteomes" id="UP000070409">
    <property type="component" value="Unassembled WGS sequence"/>
</dbReference>
<dbReference type="EMBL" id="LSRE01000002">
    <property type="protein sequence ID" value="KXP01035.1"/>
    <property type="molecule type" value="Genomic_DNA"/>
</dbReference>
<name>A0A138ABS6_9ACTN</name>
<dbReference type="InterPro" id="IPR021456">
    <property type="entry name" value="DUF3107"/>
</dbReference>
<evidence type="ECO:0000313" key="1">
    <source>
        <dbReference type="EMBL" id="KXP01035.1"/>
    </source>
</evidence>
<reference evidence="1 4" key="1">
    <citation type="submission" date="2016-02" db="EMBL/GenBank/DDBJ databases">
        <authorList>
            <person name="Teng J.L."/>
            <person name="Tang Y."/>
            <person name="Huang Y."/>
            <person name="Guo F."/>
            <person name="Wei W."/>
            <person name="Chen J.H."/>
            <person name="Wong S.Y."/>
            <person name="Lau S.K."/>
            <person name="Woo P.C."/>
        </authorList>
    </citation>
    <scope>NUCLEOTIDE SEQUENCE [LARGE SCALE GENOMIC DNA]</scope>
    <source>
        <strain evidence="1 4">JCM 13375</strain>
    </source>
</reference>
<organism evidence="2 3">
    <name type="scientific">Tsukamurella pseudospumae</name>
    <dbReference type="NCBI Taxonomy" id="239498"/>
    <lineage>
        <taxon>Bacteria</taxon>
        <taxon>Bacillati</taxon>
        <taxon>Actinomycetota</taxon>
        <taxon>Actinomycetes</taxon>
        <taxon>Mycobacteriales</taxon>
        <taxon>Tsukamurellaceae</taxon>
        <taxon>Tsukamurella</taxon>
    </lineage>
</organism>
<dbReference type="OrthoDB" id="3268468at2"/>